<dbReference type="PANTHER" id="PTHR43244:SF2">
    <property type="entry name" value="CONSERVED HYPOTHETICAL ALANINE AND PROLINE-RICH PROTEIN"/>
    <property type="match status" value="1"/>
</dbReference>
<dbReference type="InterPro" id="IPR019919">
    <property type="entry name" value="Lucif-like_OxRdtase_MSMEG_2256"/>
</dbReference>
<dbReference type="RefSeq" id="WP_078978724.1">
    <property type="nucleotide sequence ID" value="NZ_MWQN01000001.1"/>
</dbReference>
<dbReference type="InterPro" id="IPR011251">
    <property type="entry name" value="Luciferase-like_dom"/>
</dbReference>
<proteinExistence type="predicted"/>
<evidence type="ECO:0000313" key="3">
    <source>
        <dbReference type="Proteomes" id="UP000190037"/>
    </source>
</evidence>
<evidence type="ECO:0000313" key="2">
    <source>
        <dbReference type="EMBL" id="OPC84427.1"/>
    </source>
</evidence>
<dbReference type="Proteomes" id="UP000190037">
    <property type="component" value="Unassembled WGS sequence"/>
</dbReference>
<dbReference type="CDD" id="cd01097">
    <property type="entry name" value="Tetrahydromethanopterin_reductase"/>
    <property type="match status" value="1"/>
</dbReference>
<dbReference type="Gene3D" id="3.20.20.30">
    <property type="entry name" value="Luciferase-like domain"/>
    <property type="match status" value="1"/>
</dbReference>
<organism evidence="2 3">
    <name type="scientific">Embleya scabrispora</name>
    <dbReference type="NCBI Taxonomy" id="159449"/>
    <lineage>
        <taxon>Bacteria</taxon>
        <taxon>Bacillati</taxon>
        <taxon>Actinomycetota</taxon>
        <taxon>Actinomycetes</taxon>
        <taxon>Kitasatosporales</taxon>
        <taxon>Streptomycetaceae</taxon>
        <taxon>Embleya</taxon>
    </lineage>
</organism>
<dbReference type="STRING" id="159449.B4N89_29005"/>
<dbReference type="Pfam" id="PF00296">
    <property type="entry name" value="Bac_luciferase"/>
    <property type="match status" value="1"/>
</dbReference>
<evidence type="ECO:0000259" key="1">
    <source>
        <dbReference type="Pfam" id="PF00296"/>
    </source>
</evidence>
<dbReference type="InterPro" id="IPR050564">
    <property type="entry name" value="F420-G6PD/mer"/>
</dbReference>
<name>A0A1T3P5Q0_9ACTN</name>
<dbReference type="OrthoDB" id="3284378at2"/>
<dbReference type="SUPFAM" id="SSF51679">
    <property type="entry name" value="Bacterial luciferase-like"/>
    <property type="match status" value="1"/>
</dbReference>
<dbReference type="PANTHER" id="PTHR43244">
    <property type="match status" value="1"/>
</dbReference>
<reference evidence="2 3" key="1">
    <citation type="submission" date="2017-03" db="EMBL/GenBank/DDBJ databases">
        <title>Draft genome sequence of Streptomyces scabrisporus NF3, endophyte isolated from Amphipterygium adstringens.</title>
        <authorList>
            <person name="Vazquez M."/>
            <person name="Ceapa C.D."/>
            <person name="Rodriguez Luna D."/>
            <person name="Sanchez Esquivel S."/>
        </authorList>
    </citation>
    <scope>NUCLEOTIDE SEQUENCE [LARGE SCALE GENOMIC DNA]</scope>
    <source>
        <strain evidence="2 3">NF3</strain>
    </source>
</reference>
<dbReference type="AlphaFoldDB" id="A0A1T3P5Q0"/>
<comment type="caution">
    <text evidence="2">The sequence shown here is derived from an EMBL/GenBank/DDBJ whole genome shotgun (WGS) entry which is preliminary data.</text>
</comment>
<sequence>MRVYTGMDPRLPLREVPAHARRVEAAGFDGLGVAETVHDAFAAALLALEHTERIVVRTSVALAFVRSPLLSAYGAWDLARFSGGRFELGLGSQVRQNIEDRYGMPWSAPVARMRDYLGAVRAAFEAFRTGEPPAHHGPHHRLTRMQPYFNPGPDRETAPPRILLGGVGRGMCALAGELADGLVTHPTNSNPRYLRTLARPAVAEGRARASAPRRFELVAGTQVIAGPDRAALDAERERQRRLFAFLYSTPAYRGTLELYGWGELQDRLGEMIRRDAWAESGRLVTDEVLDTLVPMATYEELPDLITARWAGLADAVTVPLPGDPAHDGRIRDVVLALRRA</sequence>
<dbReference type="InterPro" id="IPR036661">
    <property type="entry name" value="Luciferase-like_sf"/>
</dbReference>
<keyword evidence="3" id="KW-1185">Reference proteome</keyword>
<dbReference type="EMBL" id="MWQN01000001">
    <property type="protein sequence ID" value="OPC84427.1"/>
    <property type="molecule type" value="Genomic_DNA"/>
</dbReference>
<dbReference type="NCBIfam" id="TIGR03617">
    <property type="entry name" value="F420_MSMEG_2256"/>
    <property type="match status" value="1"/>
</dbReference>
<protein>
    <submittedName>
        <fullName evidence="2">LLM class F420-dependent oxidoreductase</fullName>
    </submittedName>
</protein>
<dbReference type="GO" id="GO:0016705">
    <property type="term" value="F:oxidoreductase activity, acting on paired donors, with incorporation or reduction of molecular oxygen"/>
    <property type="evidence" value="ECO:0007669"/>
    <property type="project" value="InterPro"/>
</dbReference>
<gene>
    <name evidence="2" type="ORF">B4N89_29005</name>
</gene>
<accession>A0A1T3P5Q0</accession>
<feature type="domain" description="Luciferase-like" evidence="1">
    <location>
        <begin position="11"/>
        <end position="306"/>
    </location>
</feature>